<sequence>MAYHSGIIEEKDEEFTQLLKKIADMEIEDFPSNIPTKIATWINHQNNDDESSDGNNH</sequence>
<accession>A0A7J8QWU5</accession>
<reference evidence="1 2" key="1">
    <citation type="journal article" date="2019" name="Genome Biol. Evol.">
        <title>Insights into the evolution of the New World diploid cottons (Gossypium, subgenus Houzingenia) based on genome sequencing.</title>
        <authorList>
            <person name="Grover C.E."/>
            <person name="Arick M.A. 2nd"/>
            <person name="Thrash A."/>
            <person name="Conover J.L."/>
            <person name="Sanders W.S."/>
            <person name="Peterson D.G."/>
            <person name="Frelichowski J.E."/>
            <person name="Scheffler J.A."/>
            <person name="Scheffler B.E."/>
            <person name="Wendel J.F."/>
        </authorList>
    </citation>
    <scope>NUCLEOTIDE SEQUENCE [LARGE SCALE GENOMIC DNA]</scope>
    <source>
        <strain evidence="1">27</strain>
        <tissue evidence="1">Leaf</tissue>
    </source>
</reference>
<dbReference type="EMBL" id="JABFAC010000001">
    <property type="protein sequence ID" value="MBA0605586.1"/>
    <property type="molecule type" value="Genomic_DNA"/>
</dbReference>
<protein>
    <submittedName>
        <fullName evidence="1">Uncharacterized protein</fullName>
    </submittedName>
</protein>
<organism evidence="1 2">
    <name type="scientific">Gossypium davidsonii</name>
    <name type="common">Davidson's cotton</name>
    <name type="synonym">Gossypium klotzschianum subsp. davidsonii</name>
    <dbReference type="NCBI Taxonomy" id="34287"/>
    <lineage>
        <taxon>Eukaryota</taxon>
        <taxon>Viridiplantae</taxon>
        <taxon>Streptophyta</taxon>
        <taxon>Embryophyta</taxon>
        <taxon>Tracheophyta</taxon>
        <taxon>Spermatophyta</taxon>
        <taxon>Magnoliopsida</taxon>
        <taxon>eudicotyledons</taxon>
        <taxon>Gunneridae</taxon>
        <taxon>Pentapetalae</taxon>
        <taxon>rosids</taxon>
        <taxon>malvids</taxon>
        <taxon>Malvales</taxon>
        <taxon>Malvaceae</taxon>
        <taxon>Malvoideae</taxon>
        <taxon>Gossypium</taxon>
    </lineage>
</organism>
<name>A0A7J8QWU5_GOSDV</name>
<comment type="caution">
    <text evidence="1">The sequence shown here is derived from an EMBL/GenBank/DDBJ whole genome shotgun (WGS) entry which is preliminary data.</text>
</comment>
<gene>
    <name evidence="1" type="ORF">Godav_018146</name>
</gene>
<proteinExistence type="predicted"/>
<dbReference type="Proteomes" id="UP000593561">
    <property type="component" value="Unassembled WGS sequence"/>
</dbReference>
<evidence type="ECO:0000313" key="1">
    <source>
        <dbReference type="EMBL" id="MBA0605586.1"/>
    </source>
</evidence>
<dbReference type="AlphaFoldDB" id="A0A7J8QWU5"/>
<evidence type="ECO:0000313" key="2">
    <source>
        <dbReference type="Proteomes" id="UP000593561"/>
    </source>
</evidence>
<keyword evidence="2" id="KW-1185">Reference proteome</keyword>